<reference evidence="11" key="1">
    <citation type="submission" date="2020-04" db="EMBL/GenBank/DDBJ databases">
        <title>Analysis of mating type loci in Filobasidium floriforme.</title>
        <authorList>
            <person name="Nowrousian M."/>
        </authorList>
    </citation>
    <scope>NUCLEOTIDE SEQUENCE</scope>
    <source>
        <strain evidence="11">CBS 6242</strain>
    </source>
</reference>
<keyword evidence="3" id="KW-0336">GPI-anchor</keyword>
<keyword evidence="4 9" id="KW-0732">Signal</keyword>
<protein>
    <recommendedName>
        <fullName evidence="10">Copper acquisition factor BIM1-like domain-containing protein</fullName>
    </recommendedName>
</protein>
<feature type="chain" id="PRO_5035421787" description="Copper acquisition factor BIM1-like domain-containing protein" evidence="9">
    <location>
        <begin position="20"/>
        <end position="239"/>
    </location>
</feature>
<evidence type="ECO:0000256" key="1">
    <source>
        <dbReference type="ARBA" id="ARBA00004609"/>
    </source>
</evidence>
<proteinExistence type="predicted"/>
<dbReference type="PANTHER" id="PTHR34992">
    <property type="entry name" value="HYPHAL ANASTAMOSIS-7 PROTEIN"/>
    <property type="match status" value="1"/>
</dbReference>
<keyword evidence="2" id="KW-1003">Cell membrane</keyword>
<evidence type="ECO:0000256" key="7">
    <source>
        <dbReference type="ARBA" id="ARBA00023288"/>
    </source>
</evidence>
<dbReference type="InterPro" id="IPR046936">
    <property type="entry name" value="BIM1-like"/>
</dbReference>
<dbReference type="Pfam" id="PF20238">
    <property type="entry name" value="BIM1-like_dom"/>
    <property type="match status" value="1"/>
</dbReference>
<evidence type="ECO:0000313" key="12">
    <source>
        <dbReference type="Proteomes" id="UP000812966"/>
    </source>
</evidence>
<dbReference type="AlphaFoldDB" id="A0A8K0NMX4"/>
<dbReference type="InterPro" id="IPR046530">
    <property type="entry name" value="BIM1-like_dom"/>
</dbReference>
<keyword evidence="6" id="KW-0325">Glycoprotein</keyword>
<gene>
    <name evidence="11" type="ORF">FFLO_05733</name>
</gene>
<sequence>MFTTTALLTALATVATVSAHFTLDYPPTRGFDDDKEPEFCGGFTDPSSPRNVVPLTGNVPIHLDSHHASAAVALLISTNEDPQNFDDFSSTLAKSWFQMPQGETCFNVDFSTLGMNFVNGSQVTIQVQYNGGDGNLFQCSDLVLVDGAQVPSNETCTTDDSLASNATVTATPTAATAAVTGTATATEDHDHSDHTHSSTAAAASSAAASSSPSNGAVASIQPVALGLGSLAAVLLGVAL</sequence>
<dbReference type="PANTHER" id="PTHR34992:SF11">
    <property type="entry name" value="COPPER ACQUISITION FACTOR BIM1-LIKE DOMAIN-CONTAINING PROTEIN"/>
    <property type="match status" value="1"/>
</dbReference>
<keyword evidence="5" id="KW-0472">Membrane</keyword>
<dbReference type="CDD" id="cd21176">
    <property type="entry name" value="LPMO_auxiliary-like"/>
    <property type="match status" value="1"/>
</dbReference>
<evidence type="ECO:0000256" key="2">
    <source>
        <dbReference type="ARBA" id="ARBA00022475"/>
    </source>
</evidence>
<evidence type="ECO:0000256" key="5">
    <source>
        <dbReference type="ARBA" id="ARBA00023136"/>
    </source>
</evidence>
<feature type="region of interest" description="Disordered" evidence="8">
    <location>
        <begin position="181"/>
        <end position="208"/>
    </location>
</feature>
<evidence type="ECO:0000313" key="11">
    <source>
        <dbReference type="EMBL" id="KAG7529305.1"/>
    </source>
</evidence>
<feature type="signal peptide" evidence="9">
    <location>
        <begin position="1"/>
        <end position="19"/>
    </location>
</feature>
<dbReference type="Proteomes" id="UP000812966">
    <property type="component" value="Unassembled WGS sequence"/>
</dbReference>
<evidence type="ECO:0000256" key="9">
    <source>
        <dbReference type="SAM" id="SignalP"/>
    </source>
</evidence>
<evidence type="ECO:0000256" key="3">
    <source>
        <dbReference type="ARBA" id="ARBA00022622"/>
    </source>
</evidence>
<evidence type="ECO:0000256" key="4">
    <source>
        <dbReference type="ARBA" id="ARBA00022729"/>
    </source>
</evidence>
<organism evidence="11 12">
    <name type="scientific">Filobasidium floriforme</name>
    <dbReference type="NCBI Taxonomy" id="5210"/>
    <lineage>
        <taxon>Eukaryota</taxon>
        <taxon>Fungi</taxon>
        <taxon>Dikarya</taxon>
        <taxon>Basidiomycota</taxon>
        <taxon>Agaricomycotina</taxon>
        <taxon>Tremellomycetes</taxon>
        <taxon>Filobasidiales</taxon>
        <taxon>Filobasidiaceae</taxon>
        <taxon>Filobasidium</taxon>
    </lineage>
</organism>
<feature type="compositionally biased region" description="Basic and acidic residues" evidence="8">
    <location>
        <begin position="186"/>
        <end position="196"/>
    </location>
</feature>
<accession>A0A8K0NMX4</accession>
<dbReference type="GO" id="GO:0098552">
    <property type="term" value="C:side of membrane"/>
    <property type="evidence" value="ECO:0007669"/>
    <property type="project" value="UniProtKB-KW"/>
</dbReference>
<dbReference type="GO" id="GO:0005886">
    <property type="term" value="C:plasma membrane"/>
    <property type="evidence" value="ECO:0007669"/>
    <property type="project" value="UniProtKB-SubCell"/>
</dbReference>
<evidence type="ECO:0000259" key="10">
    <source>
        <dbReference type="Pfam" id="PF20238"/>
    </source>
</evidence>
<keyword evidence="12" id="KW-1185">Reference proteome</keyword>
<feature type="compositionally biased region" description="Low complexity" evidence="8">
    <location>
        <begin position="197"/>
        <end position="208"/>
    </location>
</feature>
<feature type="domain" description="Copper acquisition factor BIM1-like" evidence="10">
    <location>
        <begin position="18"/>
        <end position="159"/>
    </location>
</feature>
<comment type="subcellular location">
    <subcellularLocation>
        <location evidence="1">Cell membrane</location>
        <topology evidence="1">Lipid-anchor</topology>
        <topology evidence="1">GPI-anchor</topology>
    </subcellularLocation>
</comment>
<evidence type="ECO:0000256" key="6">
    <source>
        <dbReference type="ARBA" id="ARBA00023180"/>
    </source>
</evidence>
<name>A0A8K0NMX4_9TREE</name>
<comment type="caution">
    <text evidence="11">The sequence shown here is derived from an EMBL/GenBank/DDBJ whole genome shotgun (WGS) entry which is preliminary data.</text>
</comment>
<dbReference type="EMBL" id="JABELV010000154">
    <property type="protein sequence ID" value="KAG7529305.1"/>
    <property type="molecule type" value="Genomic_DNA"/>
</dbReference>
<keyword evidence="7" id="KW-0449">Lipoprotein</keyword>
<evidence type="ECO:0000256" key="8">
    <source>
        <dbReference type="SAM" id="MobiDB-lite"/>
    </source>
</evidence>